<dbReference type="Gene3D" id="1.20.120.420">
    <property type="entry name" value="translation initiation factor eif-2b, domain 1"/>
    <property type="match status" value="1"/>
</dbReference>
<dbReference type="GO" id="GO:0019509">
    <property type="term" value="P:L-methionine salvage from methylthioadenosine"/>
    <property type="evidence" value="ECO:0007669"/>
    <property type="project" value="UniProtKB-UniRule"/>
</dbReference>
<dbReference type="Pfam" id="PF01008">
    <property type="entry name" value="IF-2B"/>
    <property type="match status" value="1"/>
</dbReference>
<dbReference type="AlphaFoldDB" id="A0A061R2L7"/>
<keyword evidence="2" id="KW-0486">Methionine biosynthesis</keyword>
<name>A0A061R2L7_9CHLO</name>
<gene>
    <name evidence="3" type="primary">MTNA</name>
    <name evidence="3" type="ORF">TSPGSL018_17151</name>
</gene>
<comment type="pathway">
    <text evidence="2">Amino-acid biosynthesis; L-methionine biosynthesis via salvage pathway; L-methionine from S-methyl-5-thio-alpha-D-ribose 1-phosphate: step 1/6.</text>
</comment>
<dbReference type="HAMAP" id="MF_01678">
    <property type="entry name" value="Salvage_MtnA"/>
    <property type="match status" value="1"/>
</dbReference>
<evidence type="ECO:0000256" key="2">
    <source>
        <dbReference type="HAMAP-Rule" id="MF_03119"/>
    </source>
</evidence>
<dbReference type="UniPathway" id="UPA00904">
    <property type="reaction ID" value="UER00874"/>
</dbReference>
<reference evidence="3" key="1">
    <citation type="submission" date="2014-05" db="EMBL/GenBank/DDBJ databases">
        <title>The transcriptome of the halophilic microalga Tetraselmis sp. GSL018 isolated from the Great Salt Lake, Utah.</title>
        <authorList>
            <person name="Jinkerson R.E."/>
            <person name="D'Adamo S."/>
            <person name="Posewitz M.C."/>
        </authorList>
    </citation>
    <scope>NUCLEOTIDE SEQUENCE</scope>
    <source>
        <strain evidence="3">GSL018</strain>
    </source>
</reference>
<feature type="site" description="Transition state stabilizer" evidence="2">
    <location>
        <position position="177"/>
    </location>
</feature>
<proteinExistence type="inferred from homology"/>
<dbReference type="InterPro" id="IPR011559">
    <property type="entry name" value="Initiation_fac_2B_a/b/d"/>
</dbReference>
<comment type="function">
    <text evidence="2">Catalyzes the interconversion of methylthioribose-1-phosphate (MTR-1-P) into methylthioribulose-1-phosphate (MTRu-1-P).</text>
</comment>
<dbReference type="GO" id="GO:0005737">
    <property type="term" value="C:cytoplasm"/>
    <property type="evidence" value="ECO:0007669"/>
    <property type="project" value="UniProtKB-SubCell"/>
</dbReference>
<dbReference type="EMBL" id="GBEZ01021830">
    <property type="protein sequence ID" value="JAC64955.1"/>
    <property type="molecule type" value="Transcribed_RNA"/>
</dbReference>
<dbReference type="GO" id="GO:0005634">
    <property type="term" value="C:nucleus"/>
    <property type="evidence" value="ECO:0007669"/>
    <property type="project" value="UniProtKB-SubCell"/>
</dbReference>
<protein>
    <recommendedName>
        <fullName evidence="2">Methylthioribose-1-phosphate isomerase</fullName>
        <shortName evidence="2">M1Pi</shortName>
        <shortName evidence="2">MTR-1-P isomerase</shortName>
        <ecNumber evidence="2">5.3.1.23</ecNumber>
    </recommendedName>
    <alternativeName>
        <fullName evidence="2">S-methyl-5-thioribose-1-phosphate isomerase</fullName>
    </alternativeName>
    <alternativeName>
        <fullName evidence="2">Translation initiation factor eIF-2B subunit alpha/beta/delta-like protein</fullName>
    </alternativeName>
</protein>
<sequence length="382" mass="41143">MLVEGEHKRTVWLAEDGEISAHAQIIDQRALPFQVEVETLLCFNDFCEAISGMHVRGAGCIGVTAGYGMYRAAVEASDKAAGDVKLFKECLGSFAAKLSGTRPTAANLRWAINRQLEALSTCSSVEEAVATSRSVARAIDDEDAEWCRRIGQHGLKLIRRISERKEAGEPVNILTHCNAGWLAFSDYGTATGPIYAAQEAGIDVHVWVDETRPRNQGAFLTAWELEQQGVKHTVIADNAGGHLMQHGMVDMVIVGADRVTYTGDVANKIGTYLKALAARDCGVPFYVAFGSSALDWDCADGVRGIPIEQRDPSEVTEVCGRSVSGAGGLERVRVVNEGSEACNFAFDVTPRRLVTGLITERGVCPATEEGIRQLFPERGGGA</sequence>
<comment type="catalytic activity">
    <reaction evidence="2">
        <text>5-(methylsulfanyl)-alpha-D-ribose 1-phosphate = 5-(methylsulfanyl)-D-ribulose 1-phosphate</text>
        <dbReference type="Rhea" id="RHEA:19989"/>
        <dbReference type="ChEBI" id="CHEBI:58533"/>
        <dbReference type="ChEBI" id="CHEBI:58548"/>
        <dbReference type="EC" id="5.3.1.23"/>
    </reaction>
</comment>
<dbReference type="EC" id="5.3.1.23" evidence="2"/>
<keyword evidence="2" id="KW-0963">Cytoplasm</keyword>
<evidence type="ECO:0000256" key="1">
    <source>
        <dbReference type="ARBA" id="ARBA00023235"/>
    </source>
</evidence>
<comment type="similarity">
    <text evidence="2">Belongs to the eIF-2B alpha/beta/delta subunits family. MtnA subfamily.</text>
</comment>
<keyword evidence="2" id="KW-0028">Amino-acid biosynthesis</keyword>
<keyword evidence="2" id="KW-0539">Nucleus</keyword>
<accession>A0A061R2L7</accession>
<dbReference type="InterPro" id="IPR000649">
    <property type="entry name" value="IF-2B-related"/>
</dbReference>
<dbReference type="InterPro" id="IPR042529">
    <property type="entry name" value="IF_2B-like_C"/>
</dbReference>
<dbReference type="FunFam" id="3.40.50.10470:FF:000006">
    <property type="entry name" value="Methylthioribose-1-phosphate isomerase"/>
    <property type="match status" value="1"/>
</dbReference>
<dbReference type="NCBIfam" id="TIGR00512">
    <property type="entry name" value="salvage_mtnA"/>
    <property type="match status" value="1"/>
</dbReference>
<dbReference type="GO" id="GO:0046523">
    <property type="term" value="F:S-methyl-5-thioribose-1-phosphate isomerase activity"/>
    <property type="evidence" value="ECO:0007669"/>
    <property type="project" value="UniProtKB-UniRule"/>
</dbReference>
<dbReference type="SUPFAM" id="SSF100950">
    <property type="entry name" value="NagB/RpiA/CoA transferase-like"/>
    <property type="match status" value="1"/>
</dbReference>
<dbReference type="Gene3D" id="3.40.50.10470">
    <property type="entry name" value="Translation initiation factor eif-2b, domain 2"/>
    <property type="match status" value="1"/>
</dbReference>
<dbReference type="InterPro" id="IPR037171">
    <property type="entry name" value="NagB/RpiA_transferase-like"/>
</dbReference>
<dbReference type="InterPro" id="IPR005251">
    <property type="entry name" value="IF-M1Pi"/>
</dbReference>
<dbReference type="PANTHER" id="PTHR43475">
    <property type="entry name" value="METHYLTHIORIBOSE-1-PHOSPHATE ISOMERASE"/>
    <property type="match status" value="1"/>
</dbReference>
<evidence type="ECO:0000313" key="3">
    <source>
        <dbReference type="EMBL" id="JAC64955.1"/>
    </source>
</evidence>
<dbReference type="NCBIfam" id="TIGR00524">
    <property type="entry name" value="eIF-2B_rel"/>
    <property type="match status" value="1"/>
</dbReference>
<dbReference type="PANTHER" id="PTHR43475:SF1">
    <property type="entry name" value="METHYLTHIORIBOSE-1-PHOSPHATE ISOMERASE"/>
    <property type="match status" value="1"/>
</dbReference>
<comment type="subcellular location">
    <subcellularLocation>
        <location evidence="2">Cytoplasm</location>
    </subcellularLocation>
    <subcellularLocation>
        <location evidence="2">Nucleus</location>
    </subcellularLocation>
</comment>
<keyword evidence="1 2" id="KW-0413">Isomerase</keyword>
<dbReference type="NCBIfam" id="NF004326">
    <property type="entry name" value="PRK05720.1"/>
    <property type="match status" value="1"/>
</dbReference>
<organism evidence="3">
    <name type="scientific">Tetraselmis sp. GSL018</name>
    <dbReference type="NCBI Taxonomy" id="582737"/>
    <lineage>
        <taxon>Eukaryota</taxon>
        <taxon>Viridiplantae</taxon>
        <taxon>Chlorophyta</taxon>
        <taxon>core chlorophytes</taxon>
        <taxon>Chlorodendrophyceae</taxon>
        <taxon>Chlorodendrales</taxon>
        <taxon>Chlorodendraceae</taxon>
        <taxon>Tetraselmis</taxon>
    </lineage>
</organism>
<dbReference type="InterPro" id="IPR027363">
    <property type="entry name" value="M1Pi_N"/>
</dbReference>
<feature type="active site" description="Proton donor" evidence="2">
    <location>
        <position position="257"/>
    </location>
</feature>